<keyword evidence="2" id="KW-0645">Protease</keyword>
<evidence type="ECO:0000256" key="3">
    <source>
        <dbReference type="ARBA" id="ARBA00022801"/>
    </source>
</evidence>
<organism evidence="9">
    <name type="scientific">Dugesia japonica</name>
    <name type="common">Planarian</name>
    <dbReference type="NCBI Taxonomy" id="6161"/>
    <lineage>
        <taxon>Eukaryota</taxon>
        <taxon>Metazoa</taxon>
        <taxon>Spiralia</taxon>
        <taxon>Lophotrochozoa</taxon>
        <taxon>Platyhelminthes</taxon>
        <taxon>Rhabditophora</taxon>
        <taxon>Seriata</taxon>
        <taxon>Tricladida</taxon>
        <taxon>Continenticola</taxon>
        <taxon>Geoplanoidea</taxon>
        <taxon>Dugesiidae</taxon>
        <taxon>Dugesia</taxon>
    </lineage>
</organism>
<keyword evidence="3" id="KW-0378">Hydrolase</keyword>
<keyword evidence="4" id="KW-0788">Thiol protease</keyword>
<name>A0A2U8U452_DUGJA</name>
<reference evidence="9" key="1">
    <citation type="submission" date="2018-03" db="EMBL/GenBank/DDBJ databases">
        <title>Identification of a Cathepsin L-like gene in planarian Dugesia japonica.</title>
        <authorList>
            <person name="Ma K."/>
            <person name="Wu M."/>
            <person name="Guo F."/>
        </authorList>
    </citation>
    <scope>NUCLEOTIDE SEQUENCE</scope>
</reference>
<dbReference type="PANTHER" id="PTHR12411">
    <property type="entry name" value="CYSTEINE PROTEASE FAMILY C1-RELATED"/>
    <property type="match status" value="1"/>
</dbReference>
<dbReference type="SUPFAM" id="SSF54001">
    <property type="entry name" value="Cysteine proteinases"/>
    <property type="match status" value="1"/>
</dbReference>
<dbReference type="InterPro" id="IPR025661">
    <property type="entry name" value="Pept_asp_AS"/>
</dbReference>
<dbReference type="CDD" id="cd02248">
    <property type="entry name" value="Peptidase_C1A"/>
    <property type="match status" value="1"/>
</dbReference>
<dbReference type="PROSITE" id="PS00639">
    <property type="entry name" value="THIOL_PROTEASE_HIS"/>
    <property type="match status" value="1"/>
</dbReference>
<dbReference type="Pfam" id="PF08246">
    <property type="entry name" value="Inhibitor_I29"/>
    <property type="match status" value="1"/>
</dbReference>
<dbReference type="InterPro" id="IPR038765">
    <property type="entry name" value="Papain-like_cys_pep_sf"/>
</dbReference>
<comment type="similarity">
    <text evidence="1">Belongs to the peptidase C1 family.</text>
</comment>
<keyword evidence="6" id="KW-0732">Signal</keyword>
<dbReference type="GO" id="GO:0006508">
    <property type="term" value="P:proteolysis"/>
    <property type="evidence" value="ECO:0007669"/>
    <property type="project" value="UniProtKB-KW"/>
</dbReference>
<evidence type="ECO:0000256" key="6">
    <source>
        <dbReference type="SAM" id="SignalP"/>
    </source>
</evidence>
<evidence type="ECO:0000259" key="7">
    <source>
        <dbReference type="SMART" id="SM00645"/>
    </source>
</evidence>
<dbReference type="GO" id="GO:0008234">
    <property type="term" value="F:cysteine-type peptidase activity"/>
    <property type="evidence" value="ECO:0007669"/>
    <property type="project" value="UniProtKB-KW"/>
</dbReference>
<protein>
    <submittedName>
        <fullName evidence="9">Cathepsin L1</fullName>
    </submittedName>
</protein>
<dbReference type="InterPro" id="IPR013201">
    <property type="entry name" value="Prot_inhib_I29"/>
</dbReference>
<dbReference type="PROSITE" id="PS00640">
    <property type="entry name" value="THIOL_PROTEASE_ASN"/>
    <property type="match status" value="1"/>
</dbReference>
<dbReference type="AlphaFoldDB" id="A0A2U8U452"/>
<feature type="domain" description="Peptidase C1A papain C-terminal" evidence="7">
    <location>
        <begin position="128"/>
        <end position="342"/>
    </location>
</feature>
<dbReference type="InterPro" id="IPR039417">
    <property type="entry name" value="Peptidase_C1A_papain-like"/>
</dbReference>
<dbReference type="EMBL" id="MH136811">
    <property type="protein sequence ID" value="AWM96388.1"/>
    <property type="molecule type" value="mRNA"/>
</dbReference>
<dbReference type="FunFam" id="3.90.70.10:FF:000006">
    <property type="entry name" value="Cathepsin S"/>
    <property type="match status" value="1"/>
</dbReference>
<evidence type="ECO:0000256" key="1">
    <source>
        <dbReference type="ARBA" id="ARBA00008455"/>
    </source>
</evidence>
<feature type="signal peptide" evidence="6">
    <location>
        <begin position="1"/>
        <end position="16"/>
    </location>
</feature>
<dbReference type="PRINTS" id="PR00705">
    <property type="entry name" value="PAPAIN"/>
</dbReference>
<dbReference type="Pfam" id="PF00112">
    <property type="entry name" value="Peptidase_C1"/>
    <property type="match status" value="1"/>
</dbReference>
<feature type="domain" description="Cathepsin propeptide inhibitor" evidence="8">
    <location>
        <begin position="31"/>
        <end position="90"/>
    </location>
</feature>
<evidence type="ECO:0000313" key="9">
    <source>
        <dbReference type="EMBL" id="AWM96388.1"/>
    </source>
</evidence>
<feature type="chain" id="PRO_5018577867" evidence="6">
    <location>
        <begin position="17"/>
        <end position="346"/>
    </location>
</feature>
<dbReference type="InterPro" id="IPR013128">
    <property type="entry name" value="Peptidase_C1A"/>
</dbReference>
<accession>A0A2U8U452</accession>
<sequence length="346" mass="39031">MKILFCILLCFMLNNAGRIDSNVNLELNKDWEDYKTIFNKKYSDETDLIRRKIWEENMKFIKQHNLQFDLGMKKFTVGINEFSDMSQIEFQSNILSVNQINNKNNNNNNKNDDLPENNFITTPNNIKIPNSWDWRDKGAVSPVGNQLNCNCGYAFAAAGALEGQNYNITKTLEILSKQQIIDCSTSYGNLGCSGGNLSKTYAYLADYGSELEEDYPFVAFINKCRYDKSLATVKPVGFKYVSRGKETDLLNAVYNIGPISAAINASPNSFKQYKNGIYDDTSCSSNNVNHAVLVIGYGEESGESFWIIKNSWGSKWGMKGYMKLSRDTNNLCGIASMASVPLIRKQ</sequence>
<dbReference type="SMART" id="SM00848">
    <property type="entry name" value="Inhibitor_I29"/>
    <property type="match status" value="1"/>
</dbReference>
<dbReference type="InterPro" id="IPR025660">
    <property type="entry name" value="Pept_his_AS"/>
</dbReference>
<dbReference type="SMART" id="SM00645">
    <property type="entry name" value="Pept_C1"/>
    <property type="match status" value="1"/>
</dbReference>
<evidence type="ECO:0000259" key="8">
    <source>
        <dbReference type="SMART" id="SM00848"/>
    </source>
</evidence>
<evidence type="ECO:0000256" key="5">
    <source>
        <dbReference type="ARBA" id="ARBA00023157"/>
    </source>
</evidence>
<proteinExistence type="evidence at transcript level"/>
<evidence type="ECO:0000256" key="4">
    <source>
        <dbReference type="ARBA" id="ARBA00022807"/>
    </source>
</evidence>
<dbReference type="InterPro" id="IPR000668">
    <property type="entry name" value="Peptidase_C1A_C"/>
</dbReference>
<dbReference type="Gene3D" id="3.90.70.10">
    <property type="entry name" value="Cysteine proteinases"/>
    <property type="match status" value="1"/>
</dbReference>
<keyword evidence="5" id="KW-1015">Disulfide bond</keyword>
<evidence type="ECO:0000256" key="2">
    <source>
        <dbReference type="ARBA" id="ARBA00022670"/>
    </source>
</evidence>